<evidence type="ECO:0000256" key="3">
    <source>
        <dbReference type="ARBA" id="ARBA00023163"/>
    </source>
</evidence>
<dbReference type="InterPro" id="IPR036390">
    <property type="entry name" value="WH_DNA-bd_sf"/>
</dbReference>
<evidence type="ECO:0000256" key="1">
    <source>
        <dbReference type="ARBA" id="ARBA00023015"/>
    </source>
</evidence>
<comment type="caution">
    <text evidence="5">The sequence shown here is derived from an EMBL/GenBank/DDBJ whole genome shotgun (WGS) entry which is preliminary data.</text>
</comment>
<keyword evidence="1" id="KW-0805">Transcription regulation</keyword>
<dbReference type="PROSITE" id="PS51063">
    <property type="entry name" value="HTH_CRP_2"/>
    <property type="match status" value="1"/>
</dbReference>
<evidence type="ECO:0000259" key="4">
    <source>
        <dbReference type="PROSITE" id="PS51063"/>
    </source>
</evidence>
<dbReference type="Proteomes" id="UP000550136">
    <property type="component" value="Unassembled WGS sequence"/>
</dbReference>
<keyword evidence="2" id="KW-0238">DNA-binding</keyword>
<keyword evidence="3" id="KW-0804">Transcription</keyword>
<name>A0A7Y2PC53_SPHPI</name>
<gene>
    <name evidence="5" type="ORF">HKX06_03340</name>
</gene>
<dbReference type="SMART" id="SM00419">
    <property type="entry name" value="HTH_CRP"/>
    <property type="match status" value="1"/>
</dbReference>
<feature type="domain" description="HTH crp-type" evidence="4">
    <location>
        <begin position="143"/>
        <end position="210"/>
    </location>
</feature>
<dbReference type="EMBL" id="JABEOU010000012">
    <property type="protein sequence ID" value="NNG56423.1"/>
    <property type="molecule type" value="Genomic_DNA"/>
</dbReference>
<dbReference type="SUPFAM" id="SSF51206">
    <property type="entry name" value="cAMP-binding domain-like"/>
    <property type="match status" value="1"/>
</dbReference>
<dbReference type="GO" id="GO:0006355">
    <property type="term" value="P:regulation of DNA-templated transcription"/>
    <property type="evidence" value="ECO:0007669"/>
    <property type="project" value="InterPro"/>
</dbReference>
<dbReference type="SUPFAM" id="SSF46785">
    <property type="entry name" value="Winged helix' DNA-binding domain"/>
    <property type="match status" value="1"/>
</dbReference>
<dbReference type="RefSeq" id="WP_206378497.1">
    <property type="nucleotide sequence ID" value="NZ_CAURAN010000076.1"/>
</dbReference>
<organism evidence="5 6">
    <name type="scientific">Sphingomonas paucimobilis</name>
    <name type="common">Pseudomonas paucimobilis</name>
    <dbReference type="NCBI Taxonomy" id="13689"/>
    <lineage>
        <taxon>Bacteria</taxon>
        <taxon>Pseudomonadati</taxon>
        <taxon>Pseudomonadota</taxon>
        <taxon>Alphaproteobacteria</taxon>
        <taxon>Sphingomonadales</taxon>
        <taxon>Sphingomonadaceae</taxon>
        <taxon>Sphingomonas</taxon>
    </lineage>
</organism>
<accession>A0A7Y2PC53</accession>
<evidence type="ECO:0000313" key="5">
    <source>
        <dbReference type="EMBL" id="NNG56423.1"/>
    </source>
</evidence>
<dbReference type="AlphaFoldDB" id="A0A7Y2PC53"/>
<dbReference type="InterPro" id="IPR018490">
    <property type="entry name" value="cNMP-bd_dom_sf"/>
</dbReference>
<protein>
    <submittedName>
        <fullName evidence="5">Crp/Fnr family transcriptional regulator</fullName>
    </submittedName>
</protein>
<sequence>MTFNPKNEILAEIEPAVALKFSPQLECIELNRGDVLQETGTEVLWVWFPDDALICMASESIEGESVSGGMVGRNGAFGAFEACGSRLSYARALVQIGGAAWRIRASRYRELFDHSANLRVAIHKHVEALLIEARQLVACTAIHRVESRLCRVLLDASARSHQGSHLTLTQEELANILGVQRSTIAVTSSALQRSGLIRSRRGGVDILDFDRLEAAACSCRRTIAYAHQEIDRAPDDVCEG</sequence>
<evidence type="ECO:0000256" key="2">
    <source>
        <dbReference type="ARBA" id="ARBA00023125"/>
    </source>
</evidence>
<reference evidence="5 6" key="1">
    <citation type="submission" date="2020-05" db="EMBL/GenBank/DDBJ databases">
        <title>Draft Genome Sequences of Sphingomonas sp. Isolated from the International Space Station.</title>
        <authorList>
            <person name="Bijlani S."/>
            <person name="Singh N.K."/>
            <person name="Mason C.E."/>
            <person name="Wang C.C."/>
            <person name="Venkateswaran K."/>
        </authorList>
    </citation>
    <scope>NUCLEOTIDE SEQUENCE [LARGE SCALE GENOMIC DNA]</scope>
    <source>
        <strain evidence="5 6">FKI-L5-BR-P1</strain>
    </source>
</reference>
<dbReference type="Pfam" id="PF13545">
    <property type="entry name" value="HTH_Crp_2"/>
    <property type="match status" value="1"/>
</dbReference>
<dbReference type="InterPro" id="IPR014710">
    <property type="entry name" value="RmlC-like_jellyroll"/>
</dbReference>
<dbReference type="Gene3D" id="2.60.120.10">
    <property type="entry name" value="Jelly Rolls"/>
    <property type="match status" value="1"/>
</dbReference>
<evidence type="ECO:0000313" key="6">
    <source>
        <dbReference type="Proteomes" id="UP000550136"/>
    </source>
</evidence>
<dbReference type="InterPro" id="IPR012318">
    <property type="entry name" value="HTH_CRP"/>
</dbReference>
<proteinExistence type="predicted"/>
<dbReference type="GO" id="GO:0003677">
    <property type="term" value="F:DNA binding"/>
    <property type="evidence" value="ECO:0007669"/>
    <property type="project" value="UniProtKB-KW"/>
</dbReference>